<evidence type="ECO:0000259" key="1">
    <source>
        <dbReference type="Pfam" id="PF01827"/>
    </source>
</evidence>
<name>G0N6A0_CAEBE</name>
<dbReference type="PANTHER" id="PTHR23015">
    <property type="entry name" value="UNCHARACTERIZED C.ELEGANS PROTEIN"/>
    <property type="match status" value="1"/>
</dbReference>
<dbReference type="Proteomes" id="UP000008068">
    <property type="component" value="Unassembled WGS sequence"/>
</dbReference>
<dbReference type="InterPro" id="IPR040161">
    <property type="entry name" value="FB224"/>
</dbReference>
<evidence type="ECO:0000313" key="2">
    <source>
        <dbReference type="EMBL" id="EGT53550.1"/>
    </source>
</evidence>
<dbReference type="OrthoDB" id="5813884at2759"/>
<protein>
    <recommendedName>
        <fullName evidence="1">DUF38 domain-containing protein</fullName>
    </recommendedName>
</protein>
<organism evidence="3">
    <name type="scientific">Caenorhabditis brenneri</name>
    <name type="common">Nematode worm</name>
    <dbReference type="NCBI Taxonomy" id="135651"/>
    <lineage>
        <taxon>Eukaryota</taxon>
        <taxon>Metazoa</taxon>
        <taxon>Ecdysozoa</taxon>
        <taxon>Nematoda</taxon>
        <taxon>Chromadorea</taxon>
        <taxon>Rhabditida</taxon>
        <taxon>Rhabditina</taxon>
        <taxon>Rhabditomorpha</taxon>
        <taxon>Rhabditoidea</taxon>
        <taxon>Rhabditidae</taxon>
        <taxon>Peloderinae</taxon>
        <taxon>Caenorhabditis</taxon>
    </lineage>
</organism>
<dbReference type="InterPro" id="IPR002900">
    <property type="entry name" value="DUF38/FTH_CAE_spp"/>
</dbReference>
<dbReference type="OMA" id="VENCWIA"/>
<dbReference type="Pfam" id="PF01827">
    <property type="entry name" value="FTH"/>
    <property type="match status" value="1"/>
</dbReference>
<dbReference type="InParanoid" id="G0N6A0"/>
<accession>G0N6A0</accession>
<dbReference type="AlphaFoldDB" id="G0N6A0"/>
<keyword evidence="3" id="KW-1185">Reference proteome</keyword>
<gene>
    <name evidence="2" type="ORF">CAEBREN_23258</name>
</gene>
<reference evidence="3" key="1">
    <citation type="submission" date="2011-07" db="EMBL/GenBank/DDBJ databases">
        <authorList>
            <consortium name="Caenorhabditis brenneri Sequencing and Analysis Consortium"/>
            <person name="Wilson R.K."/>
        </authorList>
    </citation>
    <scope>NUCLEOTIDE SEQUENCE [LARGE SCALE GENOMIC DNA]</scope>
    <source>
        <strain evidence="3">PB2801</strain>
    </source>
</reference>
<feature type="domain" description="DUF38" evidence="1">
    <location>
        <begin position="137"/>
        <end position="243"/>
    </location>
</feature>
<dbReference type="EMBL" id="GL379842">
    <property type="protein sequence ID" value="EGT53550.1"/>
    <property type="molecule type" value="Genomic_DNA"/>
</dbReference>
<dbReference type="HOGENOM" id="CLU_030831_3_1_1"/>
<proteinExistence type="predicted"/>
<dbReference type="PANTHER" id="PTHR23015:SF4">
    <property type="entry name" value="DUF38 DOMAIN-CONTAINING PROTEIN-RELATED"/>
    <property type="match status" value="1"/>
</dbReference>
<evidence type="ECO:0000313" key="3">
    <source>
        <dbReference type="Proteomes" id="UP000008068"/>
    </source>
</evidence>
<sequence length="278" mass="32180">MKSVFRKVSKSIREAVDCQPLIFDEIDFCGRRNMAFVSIDEQSIKYRGVSDNDVNYTLRCKDRSSTVVGHRSGALAFEELFVVLQNPKIRIKRLSMQFDFYELAGRMRSLFMTLNHKIHVEHFELNSNFGTVWDDEIQKEVMTILPYLKPRVLHTFLIHSKPRGYSEPAPEMLIDQLAQLDQWKLAKRFSTNCAIPAWIDAFSHFEVLNVQLSAVRVNDVIRLRDIYLASPSFESCHLQSSLSRRQLIEAMGAEKFPMTHGNLEIDVISKNVSFKKIC</sequence>
<dbReference type="GO" id="GO:0045087">
    <property type="term" value="P:innate immune response"/>
    <property type="evidence" value="ECO:0007669"/>
    <property type="project" value="TreeGrafter"/>
</dbReference>